<dbReference type="Pfam" id="PF12725">
    <property type="entry name" value="DUF3810"/>
    <property type="match status" value="1"/>
</dbReference>
<evidence type="ECO:0000313" key="1">
    <source>
        <dbReference type="EMBL" id="GGB85902.1"/>
    </source>
</evidence>
<accession>A0ABQ1K2K9</accession>
<organism evidence="1 2">
    <name type="scientific">Flavobacterium suaedae</name>
    <dbReference type="NCBI Taxonomy" id="1767027"/>
    <lineage>
        <taxon>Bacteria</taxon>
        <taxon>Pseudomonadati</taxon>
        <taxon>Bacteroidota</taxon>
        <taxon>Flavobacteriia</taxon>
        <taxon>Flavobacteriales</taxon>
        <taxon>Flavobacteriaceae</taxon>
        <taxon>Flavobacterium</taxon>
    </lineage>
</organism>
<proteinExistence type="predicted"/>
<gene>
    <name evidence="1" type="ORF">GCM10007424_27460</name>
</gene>
<protein>
    <recommendedName>
        <fullName evidence="3">DUF3810 domain-containing protein</fullName>
    </recommendedName>
</protein>
<evidence type="ECO:0000313" key="2">
    <source>
        <dbReference type="Proteomes" id="UP000615760"/>
    </source>
</evidence>
<dbReference type="Proteomes" id="UP000615760">
    <property type="component" value="Unassembled WGS sequence"/>
</dbReference>
<sequence length="237" mass="27691">MGIEKKYTHDELIDFTKRLIDKTNNLHLQITSNDSAKVVNPYSVEEIYNLAPNGYAKLSKKYPDFTFKNESLKSSLISTPLSYMGFGGYLNPFTNEAQVNCNLPLYNLPTTACHEMSHQLGYASESEANFIGFMTSIYNDDIYFQYSGYSFALKYCIRNIERFDEQEAKDLLPLINKGILLNYEDSEQFHDKYESFIEDIFKYFYDNYLKINHQKDGLKTYSKFVGLLVNYYKEKDL</sequence>
<name>A0ABQ1K2K9_9FLAO</name>
<reference evidence="2" key="1">
    <citation type="journal article" date="2019" name="Int. J. Syst. Evol. Microbiol.">
        <title>The Global Catalogue of Microorganisms (GCM) 10K type strain sequencing project: providing services to taxonomists for standard genome sequencing and annotation.</title>
        <authorList>
            <consortium name="The Broad Institute Genomics Platform"/>
            <consortium name="The Broad Institute Genome Sequencing Center for Infectious Disease"/>
            <person name="Wu L."/>
            <person name="Ma J."/>
        </authorList>
    </citation>
    <scope>NUCLEOTIDE SEQUENCE [LARGE SCALE GENOMIC DNA]</scope>
    <source>
        <strain evidence="2">CGMCC 1.15461</strain>
    </source>
</reference>
<keyword evidence="2" id="KW-1185">Reference proteome</keyword>
<evidence type="ECO:0008006" key="3">
    <source>
        <dbReference type="Google" id="ProtNLM"/>
    </source>
</evidence>
<dbReference type="InterPro" id="IPR024294">
    <property type="entry name" value="DUF3810"/>
</dbReference>
<comment type="caution">
    <text evidence="1">The sequence shown here is derived from an EMBL/GenBank/DDBJ whole genome shotgun (WGS) entry which is preliminary data.</text>
</comment>
<dbReference type="EMBL" id="BMJE01000009">
    <property type="protein sequence ID" value="GGB85902.1"/>
    <property type="molecule type" value="Genomic_DNA"/>
</dbReference>